<proteinExistence type="inferred from homology"/>
<comment type="similarity">
    <text evidence="1">Belongs to the universal stress protein A family.</text>
</comment>
<evidence type="ECO:0000256" key="1">
    <source>
        <dbReference type="ARBA" id="ARBA00008791"/>
    </source>
</evidence>
<sequence>MKNVLVLIHDDAGQEARLQVALDLVRGLKGHLNCIDIVVPPMIVSDYYSGAGEAMVLDYARKHEATNRKTIETRLAQEDVPWDMVTATGFPVDEIRGASELADIIVVTSRSDDEDPLDARRIAGELAVKGERPLLAVPPTAKSFNPRGHALVAWDGSSEANKALRESLPMLQIAETVTLLEVNQPDGEFAVEDAASYLSRHDVHPRIVQKSTEGTIAETLLERASDGGSDYVVMGAYGHSRTVEAIFGGVTVSMLERSEIPLFLAH</sequence>
<dbReference type="AlphaFoldDB" id="A0A0F7KY01"/>
<reference evidence="2" key="1">
    <citation type="submission" date="2015-05" db="EMBL/GenBank/DDBJ databases">
        <title>The complete genome of Altererythrobacter atlanticus strain 26DY36.</title>
        <authorList>
            <person name="Wu Y.-H."/>
            <person name="Cheng H."/>
            <person name="Wu X.-W."/>
        </authorList>
    </citation>
    <scope>NUCLEOTIDE SEQUENCE [LARGE SCALE GENOMIC DNA]</scope>
    <source>
        <strain evidence="2">26DY36</strain>
    </source>
</reference>
<evidence type="ECO:0000313" key="2">
    <source>
        <dbReference type="EMBL" id="AKH43690.1"/>
    </source>
</evidence>
<protein>
    <submittedName>
        <fullName evidence="2">Universal stress protein family protein</fullName>
    </submittedName>
</protein>
<dbReference type="PANTHER" id="PTHR46268">
    <property type="entry name" value="STRESS RESPONSE PROTEIN NHAX"/>
    <property type="match status" value="1"/>
</dbReference>
<dbReference type="KEGG" id="aay:WYH_02660"/>
<keyword evidence="3" id="KW-1185">Reference proteome</keyword>
<dbReference type="Proteomes" id="UP000034392">
    <property type="component" value="Chromosome"/>
</dbReference>
<dbReference type="EMBL" id="CP011452">
    <property type="protein sequence ID" value="AKH43690.1"/>
    <property type="molecule type" value="Genomic_DNA"/>
</dbReference>
<dbReference type="CDD" id="cd00293">
    <property type="entry name" value="USP-like"/>
    <property type="match status" value="1"/>
</dbReference>
<dbReference type="PANTHER" id="PTHR46268:SF15">
    <property type="entry name" value="UNIVERSAL STRESS PROTEIN HP_0031"/>
    <property type="match status" value="1"/>
</dbReference>
<organism evidence="2 3">
    <name type="scientific">Croceibacterium atlanticum</name>
    <dbReference type="NCBI Taxonomy" id="1267766"/>
    <lineage>
        <taxon>Bacteria</taxon>
        <taxon>Pseudomonadati</taxon>
        <taxon>Pseudomonadota</taxon>
        <taxon>Alphaproteobacteria</taxon>
        <taxon>Sphingomonadales</taxon>
        <taxon>Erythrobacteraceae</taxon>
        <taxon>Croceibacterium</taxon>
    </lineage>
</organism>
<evidence type="ECO:0000313" key="3">
    <source>
        <dbReference type="Proteomes" id="UP000034392"/>
    </source>
</evidence>
<dbReference type="PATRIC" id="fig|1267766.3.peg.2695"/>
<dbReference type="SUPFAM" id="SSF52402">
    <property type="entry name" value="Adenine nucleotide alpha hydrolases-like"/>
    <property type="match status" value="2"/>
</dbReference>
<gene>
    <name evidence="2" type="ORF">WYH_02660</name>
</gene>
<name>A0A0F7KY01_9SPHN</name>
<dbReference type="InterPro" id="IPR006015">
    <property type="entry name" value="Universal_stress_UspA"/>
</dbReference>
<dbReference type="Pfam" id="PF00582">
    <property type="entry name" value="Usp"/>
    <property type="match status" value="1"/>
</dbReference>
<dbReference type="PRINTS" id="PR01438">
    <property type="entry name" value="UNVRSLSTRESS"/>
</dbReference>
<dbReference type="OrthoDB" id="9804721at2"/>
<dbReference type="RefSeq" id="WP_046904180.1">
    <property type="nucleotide sequence ID" value="NZ_CP011452.2"/>
</dbReference>
<dbReference type="Gene3D" id="3.40.50.12370">
    <property type="match status" value="1"/>
</dbReference>
<dbReference type="InterPro" id="IPR006016">
    <property type="entry name" value="UspA"/>
</dbReference>
<dbReference type="STRING" id="1267766.WYH_02660"/>
<accession>A0A0F7KY01</accession>